<organism evidence="1 2">
    <name type="scientific">Streptomyces canus</name>
    <dbReference type="NCBI Taxonomy" id="58343"/>
    <lineage>
        <taxon>Bacteria</taxon>
        <taxon>Bacillati</taxon>
        <taxon>Actinomycetota</taxon>
        <taxon>Actinomycetes</taxon>
        <taxon>Kitasatosporales</taxon>
        <taxon>Streptomycetaceae</taxon>
        <taxon>Streptomyces</taxon>
        <taxon>Streptomyces aurantiacus group</taxon>
    </lineage>
</organism>
<dbReference type="Proteomes" id="UP000053669">
    <property type="component" value="Unassembled WGS sequence"/>
</dbReference>
<dbReference type="STRING" id="58343.AQJ46_07255"/>
<comment type="caution">
    <text evidence="1">The sequence shown here is derived from an EMBL/GenBank/DDBJ whole genome shotgun (WGS) entry which is preliminary data.</text>
</comment>
<proteinExistence type="predicted"/>
<reference evidence="1 2" key="1">
    <citation type="submission" date="2015-10" db="EMBL/GenBank/DDBJ databases">
        <title>Draft genome sequence of Streptomyces canus DSM 40017, type strain for the species Streptomyces canus.</title>
        <authorList>
            <person name="Ruckert C."/>
            <person name="Winkler A."/>
            <person name="Kalinowski J."/>
            <person name="Kampfer P."/>
            <person name="Glaeser S."/>
        </authorList>
    </citation>
    <scope>NUCLEOTIDE SEQUENCE [LARGE SCALE GENOMIC DNA]</scope>
    <source>
        <strain evidence="1 2">DSM 40017</strain>
    </source>
</reference>
<gene>
    <name evidence="1" type="ORF">AQJ46_07255</name>
</gene>
<name>A0A124I098_9ACTN</name>
<sequence length="98" mass="11132">MTLYDVTLPGEPPVAHMCGGCEEIFHGIFGHGDLQKWYQTVERRDAEALRLYIQQSRAHELHRTACAFRCLPPAVVALSTPDQLRAELRKVQAILPEY</sequence>
<dbReference type="EMBL" id="LMWU01000006">
    <property type="protein sequence ID" value="KUN73531.1"/>
    <property type="molecule type" value="Genomic_DNA"/>
</dbReference>
<evidence type="ECO:0000313" key="2">
    <source>
        <dbReference type="Proteomes" id="UP000053669"/>
    </source>
</evidence>
<dbReference type="AlphaFoldDB" id="A0A124I098"/>
<accession>A0A124I098</accession>
<protein>
    <submittedName>
        <fullName evidence="1">Uncharacterized protein</fullName>
    </submittedName>
</protein>
<evidence type="ECO:0000313" key="1">
    <source>
        <dbReference type="EMBL" id="KUN73531.1"/>
    </source>
</evidence>